<evidence type="ECO:0000313" key="3">
    <source>
        <dbReference type="EMBL" id="GIM82672.1"/>
    </source>
</evidence>
<proteinExistence type="predicted"/>
<keyword evidence="4" id="KW-1185">Reference proteome</keyword>
<evidence type="ECO:0000256" key="1">
    <source>
        <dbReference type="ARBA" id="ARBA00004328"/>
    </source>
</evidence>
<comment type="subcellular location">
    <subcellularLocation>
        <location evidence="1">Virion</location>
    </subcellularLocation>
</comment>
<dbReference type="Gene3D" id="3.30.2400.10">
    <property type="entry name" value="Major capsid protein gp5"/>
    <property type="match status" value="1"/>
</dbReference>
<dbReference type="Gene3D" id="3.30.2320.10">
    <property type="entry name" value="hypothetical protein PF0899 domain"/>
    <property type="match status" value="1"/>
</dbReference>
<dbReference type="Proteomes" id="UP000680865">
    <property type="component" value="Unassembled WGS sequence"/>
</dbReference>
<evidence type="ECO:0000313" key="4">
    <source>
        <dbReference type="Proteomes" id="UP000680865"/>
    </source>
</evidence>
<gene>
    <name evidence="3" type="ORF">Aco04nite_82690</name>
</gene>
<dbReference type="AlphaFoldDB" id="A0A919T2N5"/>
<organism evidence="3 4">
    <name type="scientific">Winogradskya consettensis</name>
    <dbReference type="NCBI Taxonomy" id="113560"/>
    <lineage>
        <taxon>Bacteria</taxon>
        <taxon>Bacillati</taxon>
        <taxon>Actinomycetota</taxon>
        <taxon>Actinomycetes</taxon>
        <taxon>Micromonosporales</taxon>
        <taxon>Micromonosporaceae</taxon>
        <taxon>Winogradskya</taxon>
    </lineage>
</organism>
<dbReference type="InterPro" id="IPR054612">
    <property type="entry name" value="Phage_capsid-like_C"/>
</dbReference>
<reference evidence="3" key="1">
    <citation type="submission" date="2021-03" db="EMBL/GenBank/DDBJ databases">
        <title>Whole genome shotgun sequence of Actinoplanes consettensis NBRC 14913.</title>
        <authorList>
            <person name="Komaki H."/>
            <person name="Tamura T."/>
        </authorList>
    </citation>
    <scope>NUCLEOTIDE SEQUENCE</scope>
    <source>
        <strain evidence="3">NBRC 14913</strain>
    </source>
</reference>
<dbReference type="EMBL" id="BOQP01000052">
    <property type="protein sequence ID" value="GIM82672.1"/>
    <property type="molecule type" value="Genomic_DNA"/>
</dbReference>
<dbReference type="SUPFAM" id="SSF56563">
    <property type="entry name" value="Major capsid protein gp5"/>
    <property type="match status" value="1"/>
</dbReference>
<dbReference type="InterPro" id="IPR024455">
    <property type="entry name" value="Phage_capsid"/>
</dbReference>
<name>A0A919T2N5_9ACTN</name>
<feature type="domain" description="Phage capsid-like C-terminal" evidence="2">
    <location>
        <begin position="13"/>
        <end position="294"/>
    </location>
</feature>
<dbReference type="RefSeq" id="WP_213002638.1">
    <property type="nucleotide sequence ID" value="NZ_BAAATW010000006.1"/>
</dbReference>
<sequence length="315" mass="34310">MPYNNLVSRTDAGSLIPEEVSTDMIRRATDDSATLGLFRRVPVGRAQVRFPVLSALPLAYFVNGDTGLKQTTEVNWANKYLNIEEIAAIVPVPDNVVADVDLNVWDEMMPYLVEAFYRCLDGAVFFGTNAPGTWPTNIAAAATAAGNVATEGGSTTAQGGFMGDIDKLYGLVEDDGFDIDGFVAARGLRGKLRAARDTQGRKLDENRISGALDTLDGNRIVYPMRGMWGTASGAPRVFGGDWSQFVVGVRQDITMKILTEAVIQDNTGTIIYNLAQQDMTAIRLTFRVGWQVANLLNYDQPTEGNRYPVARLNIA</sequence>
<accession>A0A919T2N5</accession>
<dbReference type="NCBIfam" id="TIGR01554">
    <property type="entry name" value="major_cap_HK97"/>
    <property type="match status" value="1"/>
</dbReference>
<dbReference type="Pfam" id="PF05065">
    <property type="entry name" value="Phage_capsid"/>
    <property type="match status" value="1"/>
</dbReference>
<protein>
    <submittedName>
        <fullName evidence="3">Phage capsid protein</fullName>
    </submittedName>
</protein>
<evidence type="ECO:0000259" key="2">
    <source>
        <dbReference type="Pfam" id="PF05065"/>
    </source>
</evidence>
<comment type="caution">
    <text evidence="3">The sequence shown here is derived from an EMBL/GenBank/DDBJ whole genome shotgun (WGS) entry which is preliminary data.</text>
</comment>